<proteinExistence type="predicted"/>
<dbReference type="KEGG" id="aaf:AURANDRAFT_71855"/>
<protein>
    <submittedName>
        <fullName evidence="2">Expressed protein</fullName>
    </submittedName>
</protein>
<keyword evidence="3" id="KW-1185">Reference proteome</keyword>
<evidence type="ECO:0000313" key="2">
    <source>
        <dbReference type="EMBL" id="EGB07338.1"/>
    </source>
</evidence>
<dbReference type="InParanoid" id="F0YBU2"/>
<name>F0YBU2_AURAN</name>
<feature type="region of interest" description="Disordered" evidence="1">
    <location>
        <begin position="1"/>
        <end position="186"/>
    </location>
</feature>
<feature type="compositionally biased region" description="Polar residues" evidence="1">
    <location>
        <begin position="1"/>
        <end position="10"/>
    </location>
</feature>
<evidence type="ECO:0000313" key="3">
    <source>
        <dbReference type="Proteomes" id="UP000002729"/>
    </source>
</evidence>
<sequence length="578" mass="63132">MSSSDHTQAGNLRRHHDHDPRRGRSDSRGRGRSRTPAPRSRSSSRSTRRSLSRDRDVGRDRSSSPRARDGRRRPASRGRGSRTPSRARDGDSRRAPNSADVMPPPPPRRRDRDRSRAPRRSRSPRRGRSRSRSRSRDSAAYRSSSRAPPRRDGSAYRGRSRSPPHDRSEPPRRSTSPVTRLLRPDGPGDAAVMVKLCCAVEGDTLADGEQLGVYVVKLAREQVETLSLSSVKQIIRNAVGERFEGFVAAKTKKVLLVLDGVDYEFSPGKNGGLSFLLSEALYCDRAAGGPPCFEAHLVLTKAQVNAALESATISVGRPRREKLVFKVGSAVVQRQDLNDAPLTDKLKALPLHGVVAVTFADEGRPRGALAGALFFEILEEDRTRAPSILSRDPTMPALVVHFTRLDAPLTFQVSVATLGRIFSDSQLEKLDAKRSLLSQAFGVADASAAQRMLPNPCTFVCACCPRSNHTVSVVLGGATGPETPSFFDQADVHKLSSPNNLNKVIQHTAIHLKQAQDAKEVVPVGDADGVRDAQKKIDGFEYALLTLKKQATTLEPLADATMLVDADRVPKCYIADLP</sequence>
<feature type="compositionally biased region" description="Basic residues" evidence="1">
    <location>
        <begin position="117"/>
        <end position="133"/>
    </location>
</feature>
<reference evidence="2 3" key="1">
    <citation type="journal article" date="2011" name="Proc. Natl. Acad. Sci. U.S.A.">
        <title>Niche of harmful alga Aureococcus anophagefferens revealed through ecogenomics.</title>
        <authorList>
            <person name="Gobler C.J."/>
            <person name="Berry D.L."/>
            <person name="Dyhrman S.T."/>
            <person name="Wilhelm S.W."/>
            <person name="Salamov A."/>
            <person name="Lobanov A.V."/>
            <person name="Zhang Y."/>
            <person name="Collier J.L."/>
            <person name="Wurch L.L."/>
            <person name="Kustka A.B."/>
            <person name="Dill B.D."/>
            <person name="Shah M."/>
            <person name="VerBerkmoes N.C."/>
            <person name="Kuo A."/>
            <person name="Terry A."/>
            <person name="Pangilinan J."/>
            <person name="Lindquist E.A."/>
            <person name="Lucas S."/>
            <person name="Paulsen I.T."/>
            <person name="Hattenrath-Lehmann T.K."/>
            <person name="Talmage S.C."/>
            <person name="Walker E.A."/>
            <person name="Koch F."/>
            <person name="Burson A.M."/>
            <person name="Marcoval M.A."/>
            <person name="Tang Y.Z."/>
            <person name="Lecleir G.R."/>
            <person name="Coyne K.J."/>
            <person name="Berg G.M."/>
            <person name="Bertrand E.M."/>
            <person name="Saito M.A."/>
            <person name="Gladyshev V.N."/>
            <person name="Grigoriev I.V."/>
        </authorList>
    </citation>
    <scope>NUCLEOTIDE SEQUENCE [LARGE SCALE GENOMIC DNA]</scope>
    <source>
        <strain evidence="3">CCMP 1984</strain>
    </source>
</reference>
<dbReference type="Proteomes" id="UP000002729">
    <property type="component" value="Unassembled WGS sequence"/>
</dbReference>
<feature type="compositionally biased region" description="Basic and acidic residues" evidence="1">
    <location>
        <begin position="17"/>
        <end position="29"/>
    </location>
</feature>
<dbReference type="RefSeq" id="XP_009037965.1">
    <property type="nucleotide sequence ID" value="XM_009039717.1"/>
</dbReference>
<dbReference type="GeneID" id="20228432"/>
<dbReference type="AlphaFoldDB" id="F0YBU2"/>
<feature type="compositionally biased region" description="Basic and acidic residues" evidence="1">
    <location>
        <begin position="51"/>
        <end position="68"/>
    </location>
</feature>
<gene>
    <name evidence="2" type="ORF">AURANDRAFT_71855</name>
</gene>
<evidence type="ECO:0000256" key="1">
    <source>
        <dbReference type="SAM" id="MobiDB-lite"/>
    </source>
</evidence>
<feature type="compositionally biased region" description="Low complexity" evidence="1">
    <location>
        <begin position="34"/>
        <end position="45"/>
    </location>
</feature>
<dbReference type="EMBL" id="GL833131">
    <property type="protein sequence ID" value="EGB07338.1"/>
    <property type="molecule type" value="Genomic_DNA"/>
</dbReference>
<feature type="compositionally biased region" description="Basic and acidic residues" evidence="1">
    <location>
        <begin position="163"/>
        <end position="172"/>
    </location>
</feature>
<organism evidence="3">
    <name type="scientific">Aureococcus anophagefferens</name>
    <name type="common">Harmful bloom alga</name>
    <dbReference type="NCBI Taxonomy" id="44056"/>
    <lineage>
        <taxon>Eukaryota</taxon>
        <taxon>Sar</taxon>
        <taxon>Stramenopiles</taxon>
        <taxon>Ochrophyta</taxon>
        <taxon>Pelagophyceae</taxon>
        <taxon>Pelagomonadales</taxon>
        <taxon>Pelagomonadaceae</taxon>
        <taxon>Aureococcus</taxon>
    </lineage>
</organism>
<accession>F0YBU2</accession>
<feature type="compositionally biased region" description="Basic residues" evidence="1">
    <location>
        <begin position="69"/>
        <end position="80"/>
    </location>
</feature>